<dbReference type="InterPro" id="IPR013767">
    <property type="entry name" value="PAS_fold"/>
</dbReference>
<evidence type="ECO:0000256" key="8">
    <source>
        <dbReference type="SAM" id="Phobius"/>
    </source>
</evidence>
<feature type="domain" description="CBS" evidence="10">
    <location>
        <begin position="579"/>
        <end position="635"/>
    </location>
</feature>
<keyword evidence="3 8" id="KW-0812">Transmembrane</keyword>
<dbReference type="Pfam" id="PF17200">
    <property type="entry name" value="sCache_2"/>
    <property type="match status" value="1"/>
</dbReference>
<dbReference type="InterPro" id="IPR005105">
    <property type="entry name" value="GlnD_Uridyltrans_N"/>
</dbReference>
<dbReference type="PROSITE" id="PS50113">
    <property type="entry name" value="PAC"/>
    <property type="match status" value="2"/>
</dbReference>
<evidence type="ECO:0000256" key="4">
    <source>
        <dbReference type="ARBA" id="ARBA00022989"/>
    </source>
</evidence>
<evidence type="ECO:0000256" key="2">
    <source>
        <dbReference type="ARBA" id="ARBA00022475"/>
    </source>
</evidence>
<feature type="domain" description="PAC" evidence="9">
    <location>
        <begin position="443"/>
        <end position="495"/>
    </location>
</feature>
<dbReference type="InterPro" id="IPR018821">
    <property type="entry name" value="DUF294_put_nucleoTrafse_sb-bd"/>
</dbReference>
<dbReference type="AlphaFoldDB" id="A0A1M5WEH1"/>
<dbReference type="GO" id="GO:0008773">
    <property type="term" value="F:[protein-PII] uridylyltransferase activity"/>
    <property type="evidence" value="ECO:0007669"/>
    <property type="project" value="InterPro"/>
</dbReference>
<dbReference type="InterPro" id="IPR051257">
    <property type="entry name" value="Diverse_CBS-Domain"/>
</dbReference>
<dbReference type="RefSeq" id="WP_161949841.1">
    <property type="nucleotide sequence ID" value="NZ_FQXS01000012.1"/>
</dbReference>
<dbReference type="Gene3D" id="3.10.580.10">
    <property type="entry name" value="CBS-domain"/>
    <property type="match status" value="1"/>
</dbReference>
<dbReference type="PROSITE" id="PS51371">
    <property type="entry name" value="CBS"/>
    <property type="match status" value="2"/>
</dbReference>
<evidence type="ECO:0000313" key="12">
    <source>
        <dbReference type="Proteomes" id="UP000184139"/>
    </source>
</evidence>
<evidence type="ECO:0000256" key="7">
    <source>
        <dbReference type="PROSITE-ProRule" id="PRU00703"/>
    </source>
</evidence>
<organism evidence="11 12">
    <name type="scientific">Desulfofustis glycolicus DSM 9705</name>
    <dbReference type="NCBI Taxonomy" id="1121409"/>
    <lineage>
        <taxon>Bacteria</taxon>
        <taxon>Pseudomonadati</taxon>
        <taxon>Thermodesulfobacteriota</taxon>
        <taxon>Desulfobulbia</taxon>
        <taxon>Desulfobulbales</taxon>
        <taxon>Desulfocapsaceae</taxon>
        <taxon>Desulfofustis</taxon>
    </lineage>
</organism>
<dbReference type="NCBIfam" id="TIGR00229">
    <property type="entry name" value="sensory_box"/>
    <property type="match status" value="1"/>
</dbReference>
<dbReference type="SUPFAM" id="SSF55785">
    <property type="entry name" value="PYP-like sensor domain (PAS domain)"/>
    <property type="match status" value="2"/>
</dbReference>
<dbReference type="OrthoDB" id="9808528at2"/>
<dbReference type="CDD" id="cd00130">
    <property type="entry name" value="PAS"/>
    <property type="match status" value="1"/>
</dbReference>
<feature type="transmembrane region" description="Helical" evidence="8">
    <location>
        <begin position="207"/>
        <end position="228"/>
    </location>
</feature>
<gene>
    <name evidence="11" type="ORF">SAMN02745124_02261</name>
</gene>
<reference evidence="11 12" key="1">
    <citation type="submission" date="2016-11" db="EMBL/GenBank/DDBJ databases">
        <authorList>
            <person name="Jaros S."/>
            <person name="Januszkiewicz K."/>
            <person name="Wedrychowicz H."/>
        </authorList>
    </citation>
    <scope>NUCLEOTIDE SEQUENCE [LARGE SCALE GENOMIC DNA]</scope>
    <source>
        <strain evidence="11 12">DSM 9705</strain>
    </source>
</reference>
<dbReference type="InterPro" id="IPR000700">
    <property type="entry name" value="PAS-assoc_C"/>
</dbReference>
<sequence>MQQHLVDEQSGSWLKFVLGIILPTALVIMIAVGSIYVVIIPVFKETFLDSKREMIRELVNVAWSVMVLYEEQEQAGLLSRSEAQEKAVEEIEHLRYGREGRDYFWISDMHPRLVMHPYSKELIGSDLSSFEDAGGKRLFMEIKEALSSAQSGFIGYIWNKKYEESMDVPKLSYVRKFEPWGWVVGTGVYLDDVEQKTDEITRRLTRMIYFGMVVIALLLTVTVIRSLIIERRRRSAEASLRLSRVKYKTLVEAAVDPIMMLHNGFCLYANKGMEELLGYSGAELEEMNVATLVAGEGAAHEQSREIWENALHGYVTVGQHEIVLKRKDGRPLTTVVSLARKDLGSQKVVVLTARDIRNSRRLEEELEQSRERFRQLADRLRIGMFRTGAGGGFRFLEANDVTKELLQQQGGRPLLEANLLDFFPDSQERQELVANLQQDGLVKEKSLSLKDSQGGSRTISISMVLVRDEDGTPLYCDGLLEDISRRQQSEEERENLIVELQTSLMFLNQPVRSSLSGYISCNLNTPIRTAAAMMSEAGRSAILVTSESGAMIGIVTDLVLRERVVGGTVAIDAPVYQVMSAPLIYIDDSALIFEAVLLLQERGIKHLVVRDAGGAVASVISNEELLDVHRYSSAFVLEQIRSAASVGTIGVSLRRLPRIIKALIDSGAHAENITRVVTTISDTVLTRLLDLAIAELGEPPVQFAFVSVGSEGRGEQTLVTDQDNAIIFADVAEVRSPGVHEYFQRLGSMVCTWLDQVGYRFCAGNVMAMNPSWCQPLAVWKNYFSKWIGESGPEELMEVSIFFDFRCLYGTASLTEQLRTHVFTKGMKQKAFLYQMAQNTLLFKVPIDFFGKLAVESGGEHPDTFNIKHVMAQVIVFARIYAIFHGLESTSTLHRLDSLLEKGVLGKERHAELREAYNYLMQLRLRHQLKRIDEGEEPDNHVHIDEISPMEKELLEKIFGQINQLRKQLSQVGQSEIYF</sequence>
<keyword evidence="4 8" id="KW-1133">Transmembrane helix</keyword>
<keyword evidence="12" id="KW-1185">Reference proteome</keyword>
<evidence type="ECO:0000259" key="10">
    <source>
        <dbReference type="PROSITE" id="PS51371"/>
    </source>
</evidence>
<name>A0A1M5WEH1_9BACT</name>
<evidence type="ECO:0000256" key="6">
    <source>
        <dbReference type="ARBA" id="ARBA00023136"/>
    </source>
</evidence>
<evidence type="ECO:0000256" key="5">
    <source>
        <dbReference type="ARBA" id="ARBA00023122"/>
    </source>
</evidence>
<keyword evidence="6 8" id="KW-0472">Membrane</keyword>
<dbReference type="SUPFAM" id="SSF81301">
    <property type="entry name" value="Nucleotidyltransferase"/>
    <property type="match status" value="1"/>
</dbReference>
<feature type="transmembrane region" description="Helical" evidence="8">
    <location>
        <begin position="20"/>
        <end position="43"/>
    </location>
</feature>
<evidence type="ECO:0000259" key="9">
    <source>
        <dbReference type="PROSITE" id="PS50113"/>
    </source>
</evidence>
<feature type="domain" description="PAC" evidence="9">
    <location>
        <begin position="318"/>
        <end position="368"/>
    </location>
</feature>
<dbReference type="STRING" id="1121409.SAMN02745124_02261"/>
<dbReference type="Pfam" id="PF00571">
    <property type="entry name" value="CBS"/>
    <property type="match status" value="2"/>
</dbReference>
<evidence type="ECO:0000256" key="1">
    <source>
        <dbReference type="ARBA" id="ARBA00004651"/>
    </source>
</evidence>
<dbReference type="InterPro" id="IPR035965">
    <property type="entry name" value="PAS-like_dom_sf"/>
</dbReference>
<accession>A0A1M5WEH1</accession>
<dbReference type="Proteomes" id="UP000184139">
    <property type="component" value="Unassembled WGS sequence"/>
</dbReference>
<dbReference type="GO" id="GO:0005886">
    <property type="term" value="C:plasma membrane"/>
    <property type="evidence" value="ECO:0007669"/>
    <property type="project" value="UniProtKB-SubCell"/>
</dbReference>
<dbReference type="PANTHER" id="PTHR43080">
    <property type="entry name" value="CBS DOMAIN-CONTAINING PROTEIN CBSX3, MITOCHONDRIAL"/>
    <property type="match status" value="1"/>
</dbReference>
<dbReference type="Pfam" id="PF03445">
    <property type="entry name" value="DUF294"/>
    <property type="match status" value="1"/>
</dbReference>
<dbReference type="SMART" id="SM01049">
    <property type="entry name" value="Cache_2"/>
    <property type="match status" value="1"/>
</dbReference>
<dbReference type="Pfam" id="PF00989">
    <property type="entry name" value="PAS"/>
    <property type="match status" value="1"/>
</dbReference>
<comment type="subcellular location">
    <subcellularLocation>
        <location evidence="1">Cell membrane</location>
        <topology evidence="1">Multi-pass membrane protein</topology>
    </subcellularLocation>
</comment>
<evidence type="ECO:0000313" key="11">
    <source>
        <dbReference type="EMBL" id="SHH85915.1"/>
    </source>
</evidence>
<dbReference type="SUPFAM" id="SSF54631">
    <property type="entry name" value="CBS-domain pair"/>
    <property type="match status" value="1"/>
</dbReference>
<dbReference type="InterPro" id="IPR000644">
    <property type="entry name" value="CBS_dom"/>
</dbReference>
<dbReference type="SMART" id="SM00116">
    <property type="entry name" value="CBS"/>
    <property type="match status" value="2"/>
</dbReference>
<keyword evidence="2" id="KW-1003">Cell membrane</keyword>
<feature type="domain" description="CBS" evidence="10">
    <location>
        <begin position="512"/>
        <end position="571"/>
    </location>
</feature>
<dbReference type="CDD" id="cd05401">
    <property type="entry name" value="NT_GlnE_GlnD_like"/>
    <property type="match status" value="1"/>
</dbReference>
<dbReference type="InterPro" id="IPR000014">
    <property type="entry name" value="PAS"/>
</dbReference>
<dbReference type="Gene3D" id="3.30.450.20">
    <property type="entry name" value="PAS domain"/>
    <property type="match status" value="3"/>
</dbReference>
<dbReference type="GO" id="GO:0006355">
    <property type="term" value="P:regulation of DNA-templated transcription"/>
    <property type="evidence" value="ECO:0007669"/>
    <property type="project" value="InterPro"/>
</dbReference>
<dbReference type="InterPro" id="IPR043519">
    <property type="entry name" value="NT_sf"/>
</dbReference>
<proteinExistence type="predicted"/>
<dbReference type="EMBL" id="FQXS01000012">
    <property type="protein sequence ID" value="SHH85915.1"/>
    <property type="molecule type" value="Genomic_DNA"/>
</dbReference>
<dbReference type="PANTHER" id="PTHR43080:SF2">
    <property type="entry name" value="CBS DOMAIN-CONTAINING PROTEIN"/>
    <property type="match status" value="1"/>
</dbReference>
<dbReference type="SMART" id="SM00091">
    <property type="entry name" value="PAS"/>
    <property type="match status" value="2"/>
</dbReference>
<protein>
    <submittedName>
        <fullName evidence="11">PAS domain S-box-containing protein</fullName>
    </submittedName>
</protein>
<dbReference type="InterPro" id="IPR046342">
    <property type="entry name" value="CBS_dom_sf"/>
</dbReference>
<keyword evidence="5 7" id="KW-0129">CBS domain</keyword>
<dbReference type="Pfam" id="PF10335">
    <property type="entry name" value="DUF294_C"/>
    <property type="match status" value="1"/>
</dbReference>
<dbReference type="InterPro" id="IPR033480">
    <property type="entry name" value="sCache_2"/>
</dbReference>
<evidence type="ECO:0000256" key="3">
    <source>
        <dbReference type="ARBA" id="ARBA00022692"/>
    </source>
</evidence>